<protein>
    <submittedName>
        <fullName evidence="6">Unannotated protein</fullName>
    </submittedName>
</protein>
<name>A0A6J7R367_9ZZZZ</name>
<dbReference type="PANTHER" id="PTHR43673:SF10">
    <property type="entry name" value="NADH DEHYDROGENASE_NAD(P)H NITROREDUCTASE XCC3605-RELATED"/>
    <property type="match status" value="1"/>
</dbReference>
<keyword evidence="2" id="KW-0560">Oxidoreductase</keyword>
<dbReference type="Gene3D" id="3.40.109.10">
    <property type="entry name" value="NADH Oxidase"/>
    <property type="match status" value="1"/>
</dbReference>
<evidence type="ECO:0000313" key="4">
    <source>
        <dbReference type="EMBL" id="CAB4819545.1"/>
    </source>
</evidence>
<reference evidence="6" key="1">
    <citation type="submission" date="2020-05" db="EMBL/GenBank/DDBJ databases">
        <authorList>
            <person name="Chiriac C."/>
            <person name="Salcher M."/>
            <person name="Ghai R."/>
            <person name="Kavagutti S V."/>
        </authorList>
    </citation>
    <scope>NUCLEOTIDE SEQUENCE</scope>
</reference>
<dbReference type="EMBL" id="CAFBLT010000001">
    <property type="protein sequence ID" value="CAB4877059.1"/>
    <property type="molecule type" value="Genomic_DNA"/>
</dbReference>
<gene>
    <name evidence="4" type="ORF">UFOPK3164_00316</name>
    <name evidence="5" type="ORF">UFOPK3427_01196</name>
    <name evidence="6" type="ORF">UFOPK4112_00944</name>
</gene>
<dbReference type="GO" id="GO:0016491">
    <property type="term" value="F:oxidoreductase activity"/>
    <property type="evidence" value="ECO:0007669"/>
    <property type="project" value="UniProtKB-KW"/>
</dbReference>
<proteinExistence type="inferred from homology"/>
<dbReference type="AlphaFoldDB" id="A0A6J7R367"/>
<evidence type="ECO:0000313" key="5">
    <source>
        <dbReference type="EMBL" id="CAB4877059.1"/>
    </source>
</evidence>
<dbReference type="InterPro" id="IPR000415">
    <property type="entry name" value="Nitroreductase-like"/>
</dbReference>
<dbReference type="CDD" id="cd02062">
    <property type="entry name" value="Nitro_FMN_reductase"/>
    <property type="match status" value="1"/>
</dbReference>
<feature type="domain" description="Nitroreductase" evidence="3">
    <location>
        <begin position="10"/>
        <end position="182"/>
    </location>
</feature>
<evidence type="ECO:0000259" key="3">
    <source>
        <dbReference type="Pfam" id="PF00881"/>
    </source>
</evidence>
<dbReference type="EMBL" id="CAFBPM010000008">
    <property type="protein sequence ID" value="CAB5021434.1"/>
    <property type="molecule type" value="Genomic_DNA"/>
</dbReference>
<evidence type="ECO:0000256" key="2">
    <source>
        <dbReference type="ARBA" id="ARBA00023002"/>
    </source>
</evidence>
<sequence length="222" mass="24579">MDVFEALYTTRAMRRVKPDPVPMDVQAQILDAAVRAPSGGNSQGWRFLLVDDRAIIGKIAPLYKDSVEKLWSTVYVDRYQAALADPSAASSITMQRMVSSVQWVADNFAEIPLLLFGMTQGDTSGGSIWPALWNAQLAARAHGVGSAPTSILGFFHPDEVYDILGIPKDEQWIMAAMITMGYPKGKWGVADRRPAHEVSYRNQWGNDIGFEQSEPMWRGTDA</sequence>
<comment type="similarity">
    <text evidence="1">Belongs to the nitroreductase family.</text>
</comment>
<evidence type="ECO:0000256" key="1">
    <source>
        <dbReference type="ARBA" id="ARBA00007118"/>
    </source>
</evidence>
<dbReference type="PANTHER" id="PTHR43673">
    <property type="entry name" value="NAD(P)H NITROREDUCTASE YDGI-RELATED"/>
    <property type="match status" value="1"/>
</dbReference>
<evidence type="ECO:0000313" key="6">
    <source>
        <dbReference type="EMBL" id="CAB5021434.1"/>
    </source>
</evidence>
<accession>A0A6J7R367</accession>
<dbReference type="SUPFAM" id="SSF55469">
    <property type="entry name" value="FMN-dependent nitroreductase-like"/>
    <property type="match status" value="1"/>
</dbReference>
<dbReference type="EMBL" id="CAFABE010000008">
    <property type="protein sequence ID" value="CAB4819545.1"/>
    <property type="molecule type" value="Genomic_DNA"/>
</dbReference>
<organism evidence="6">
    <name type="scientific">freshwater metagenome</name>
    <dbReference type="NCBI Taxonomy" id="449393"/>
    <lineage>
        <taxon>unclassified sequences</taxon>
        <taxon>metagenomes</taxon>
        <taxon>ecological metagenomes</taxon>
    </lineage>
</organism>
<dbReference type="Pfam" id="PF00881">
    <property type="entry name" value="Nitroreductase"/>
    <property type="match status" value="1"/>
</dbReference>
<dbReference type="InterPro" id="IPR029479">
    <property type="entry name" value="Nitroreductase"/>
</dbReference>